<dbReference type="RefSeq" id="WP_210060973.1">
    <property type="nucleotide sequence ID" value="NZ_JAGGLJ010000010.1"/>
</dbReference>
<proteinExistence type="predicted"/>
<reference evidence="2 3" key="1">
    <citation type="submission" date="2021-03" db="EMBL/GenBank/DDBJ databases">
        <title>Genomic Encyclopedia of Type Strains, Phase IV (KMG-IV): sequencing the most valuable type-strain genomes for metagenomic binning, comparative biology and taxonomic classification.</title>
        <authorList>
            <person name="Goeker M."/>
        </authorList>
    </citation>
    <scope>NUCLEOTIDE SEQUENCE [LARGE SCALE GENOMIC DNA]</scope>
    <source>
        <strain evidence="2 3">DSM 27563</strain>
    </source>
</reference>
<feature type="coiled-coil region" evidence="1">
    <location>
        <begin position="304"/>
        <end position="334"/>
    </location>
</feature>
<evidence type="ECO:0000256" key="1">
    <source>
        <dbReference type="SAM" id="Coils"/>
    </source>
</evidence>
<gene>
    <name evidence="2" type="ORF">J2Z71_001210</name>
</gene>
<protein>
    <recommendedName>
        <fullName evidence="4">Poly(3-hydroxyalkanoate) polymerase subunit PhaE</fullName>
    </recommendedName>
</protein>
<evidence type="ECO:0000313" key="3">
    <source>
        <dbReference type="Proteomes" id="UP001519306"/>
    </source>
</evidence>
<name>A0ABS4KD29_9FIRM</name>
<evidence type="ECO:0008006" key="4">
    <source>
        <dbReference type="Google" id="ProtNLM"/>
    </source>
</evidence>
<evidence type="ECO:0000313" key="2">
    <source>
        <dbReference type="EMBL" id="MBP2025667.1"/>
    </source>
</evidence>
<keyword evidence="3" id="KW-1185">Reference proteome</keyword>
<dbReference type="EMBL" id="JAGGLJ010000010">
    <property type="protein sequence ID" value="MBP2025667.1"/>
    <property type="molecule type" value="Genomic_DNA"/>
</dbReference>
<organism evidence="2 3">
    <name type="scientific">Peptoniphilus stercorisuis</name>
    <dbReference type="NCBI Taxonomy" id="1436965"/>
    <lineage>
        <taxon>Bacteria</taxon>
        <taxon>Bacillati</taxon>
        <taxon>Bacillota</taxon>
        <taxon>Tissierellia</taxon>
        <taxon>Tissierellales</taxon>
        <taxon>Peptoniphilaceae</taxon>
        <taxon>Peptoniphilus</taxon>
    </lineage>
</organism>
<keyword evidence="1" id="KW-0175">Coiled coil</keyword>
<sequence length="335" mass="40333">MEENLYKDIFNSQNNIINSWKKNLKSIDNKGEYINYFYKIEKLNKSLREEFYKSSLELIKSMEIFLPEEKEVWKDEKTIHNALFKRPIDVFNDMTREYSFYKLISASYNKEITSEEIALEELKVDYLKYVKKYLILISSRGYRDIYKNYINILEKSNELMEEIMTPLSEILNIKESEFELKSGIDLIENEDKILEAKEKLENIDFYDFYEKSINSQMEILNNIERFSSILIDYYNSLLDQILHSIKSAELLVLRNSNTIEIIDFEDYYSSVLKKSKIFLEENINNSRFNNILAMTIEETYKFNESNEDKEINKLKEEIEYLKNQIRDLKEKEARE</sequence>
<accession>A0ABS4KD29</accession>
<dbReference type="Proteomes" id="UP001519306">
    <property type="component" value="Unassembled WGS sequence"/>
</dbReference>
<comment type="caution">
    <text evidence="2">The sequence shown here is derived from an EMBL/GenBank/DDBJ whole genome shotgun (WGS) entry which is preliminary data.</text>
</comment>